<dbReference type="Pfam" id="PF00612">
    <property type="entry name" value="IQ"/>
    <property type="match status" value="2"/>
</dbReference>
<dbReference type="AlphaFoldDB" id="A0A1R2B1I3"/>
<feature type="coiled-coil region" evidence="1">
    <location>
        <begin position="322"/>
        <end position="356"/>
    </location>
</feature>
<sequence length="465" mass="54047">MEEKVFRYNRKAVYFLNQNDFNSSFTYLNKAQRQLKGVSINSCAKLMGITLNNFGCYYKTTGQPQQALMYLNQAIEVEKTNMTDINNLAATHLNVCAIESQIGNHIKALDNCLKAIHLLKAIYKSTLNLTTIYVTAHYNAGIEYRFLQKPIESKKIFEIAFNISKEYLGFRHFLTIKLEEILNSTSGQSYTGTSIKSPTKTIRSSTASTTFKRKFRNDLHSDLEKFSDAFSSNFSKYTHSVVSPVSINRRFRDTTPNKSSFAPAFKMTTKKVKIKKPKKTKKNIKSLTSEKSIQADLRNPPKIQNLRIESAIKIQTYWRMFLAKKKFQIMKLNSQIEKTEELSRKTNEKLIKLHKQRDKLQGKTFSDFKELIPIPYKDKLEKKIISTRSLSTEKKILKTHSYRASTSTIENLIKLQAAIRKYIYSQKYKKTYEKIVKIQKYYRSYLVRKKTSENIGKNINLKKLT</sequence>
<evidence type="ECO:0000256" key="1">
    <source>
        <dbReference type="SAM" id="Coils"/>
    </source>
</evidence>
<name>A0A1R2B1I3_9CILI</name>
<comment type="caution">
    <text evidence="2">The sequence shown here is derived from an EMBL/GenBank/DDBJ whole genome shotgun (WGS) entry which is preliminary data.</text>
</comment>
<dbReference type="SMART" id="SM00028">
    <property type="entry name" value="TPR"/>
    <property type="match status" value="4"/>
</dbReference>
<keyword evidence="3" id="KW-1185">Reference proteome</keyword>
<dbReference type="OrthoDB" id="2148418at2759"/>
<dbReference type="Gene3D" id="1.25.40.10">
    <property type="entry name" value="Tetratricopeptide repeat domain"/>
    <property type="match status" value="1"/>
</dbReference>
<gene>
    <name evidence="2" type="ORF">SteCoe_31432</name>
</gene>
<protein>
    <submittedName>
        <fullName evidence="2">Uncharacterized protein</fullName>
    </submittedName>
</protein>
<organism evidence="2 3">
    <name type="scientific">Stentor coeruleus</name>
    <dbReference type="NCBI Taxonomy" id="5963"/>
    <lineage>
        <taxon>Eukaryota</taxon>
        <taxon>Sar</taxon>
        <taxon>Alveolata</taxon>
        <taxon>Ciliophora</taxon>
        <taxon>Postciliodesmatophora</taxon>
        <taxon>Heterotrichea</taxon>
        <taxon>Heterotrichida</taxon>
        <taxon>Stentoridae</taxon>
        <taxon>Stentor</taxon>
    </lineage>
</organism>
<accession>A0A1R2B1I3</accession>
<reference evidence="2 3" key="1">
    <citation type="submission" date="2016-11" db="EMBL/GenBank/DDBJ databases">
        <title>The macronuclear genome of Stentor coeruleus: a giant cell with tiny introns.</title>
        <authorList>
            <person name="Slabodnick M."/>
            <person name="Ruby J.G."/>
            <person name="Reiff S.B."/>
            <person name="Swart E.C."/>
            <person name="Gosai S."/>
            <person name="Prabakaran S."/>
            <person name="Witkowska E."/>
            <person name="Larue G.E."/>
            <person name="Fisher S."/>
            <person name="Freeman R.M."/>
            <person name="Gunawardena J."/>
            <person name="Chu W."/>
            <person name="Stover N.A."/>
            <person name="Gregory B.D."/>
            <person name="Nowacki M."/>
            <person name="Derisi J."/>
            <person name="Roy S.W."/>
            <person name="Marshall W.F."/>
            <person name="Sood P."/>
        </authorList>
    </citation>
    <scope>NUCLEOTIDE SEQUENCE [LARGE SCALE GENOMIC DNA]</scope>
    <source>
        <strain evidence="2">WM001</strain>
    </source>
</reference>
<dbReference type="PROSITE" id="PS50096">
    <property type="entry name" value="IQ"/>
    <property type="match status" value="2"/>
</dbReference>
<dbReference type="InterPro" id="IPR011990">
    <property type="entry name" value="TPR-like_helical_dom_sf"/>
</dbReference>
<dbReference type="Gene3D" id="1.20.5.190">
    <property type="match status" value="1"/>
</dbReference>
<dbReference type="SMART" id="SM00015">
    <property type="entry name" value="IQ"/>
    <property type="match status" value="2"/>
</dbReference>
<keyword evidence="1" id="KW-0175">Coiled coil</keyword>
<dbReference type="InterPro" id="IPR000048">
    <property type="entry name" value="IQ_motif_EF-hand-BS"/>
</dbReference>
<evidence type="ECO:0000313" key="2">
    <source>
        <dbReference type="EMBL" id="OMJ70555.1"/>
    </source>
</evidence>
<evidence type="ECO:0000313" key="3">
    <source>
        <dbReference type="Proteomes" id="UP000187209"/>
    </source>
</evidence>
<proteinExistence type="predicted"/>
<dbReference type="EMBL" id="MPUH01001076">
    <property type="protein sequence ID" value="OMJ70555.1"/>
    <property type="molecule type" value="Genomic_DNA"/>
</dbReference>
<dbReference type="InterPro" id="IPR019734">
    <property type="entry name" value="TPR_rpt"/>
</dbReference>
<dbReference type="Proteomes" id="UP000187209">
    <property type="component" value="Unassembled WGS sequence"/>
</dbReference>
<dbReference type="SUPFAM" id="SSF48452">
    <property type="entry name" value="TPR-like"/>
    <property type="match status" value="1"/>
</dbReference>